<dbReference type="AlphaFoldDB" id="A0AAW1HYW2"/>
<protein>
    <recommendedName>
        <fullName evidence="1">Endonuclease/exonuclease/phosphatase domain-containing protein</fullName>
    </recommendedName>
</protein>
<feature type="domain" description="Endonuclease/exonuclease/phosphatase" evidence="1">
    <location>
        <begin position="4"/>
        <end position="222"/>
    </location>
</feature>
<dbReference type="Gene3D" id="3.60.10.10">
    <property type="entry name" value="Endonuclease/exonuclease/phosphatase"/>
    <property type="match status" value="1"/>
</dbReference>
<comment type="caution">
    <text evidence="2">The sequence shown here is derived from an EMBL/GenBank/DDBJ whole genome shotgun (WGS) entry which is preliminary data.</text>
</comment>
<name>A0AAW1HYW2_SAPOF</name>
<dbReference type="GO" id="GO:0003824">
    <property type="term" value="F:catalytic activity"/>
    <property type="evidence" value="ECO:0007669"/>
    <property type="project" value="InterPro"/>
</dbReference>
<evidence type="ECO:0000313" key="3">
    <source>
        <dbReference type="Proteomes" id="UP001443914"/>
    </source>
</evidence>
<evidence type="ECO:0000259" key="1">
    <source>
        <dbReference type="Pfam" id="PF03372"/>
    </source>
</evidence>
<dbReference type="EMBL" id="JBDFQZ010000010">
    <property type="protein sequence ID" value="KAK9682378.1"/>
    <property type="molecule type" value="Genomic_DNA"/>
</dbReference>
<dbReference type="Proteomes" id="UP001443914">
    <property type="component" value="Unassembled WGS sequence"/>
</dbReference>
<keyword evidence="3" id="KW-1185">Reference proteome</keyword>
<dbReference type="PANTHER" id="PTHR35218">
    <property type="entry name" value="RNASE H DOMAIN-CONTAINING PROTEIN"/>
    <property type="match status" value="1"/>
</dbReference>
<evidence type="ECO:0000313" key="2">
    <source>
        <dbReference type="EMBL" id="KAK9682378.1"/>
    </source>
</evidence>
<organism evidence="2 3">
    <name type="scientific">Saponaria officinalis</name>
    <name type="common">Common soapwort</name>
    <name type="synonym">Lychnis saponaria</name>
    <dbReference type="NCBI Taxonomy" id="3572"/>
    <lineage>
        <taxon>Eukaryota</taxon>
        <taxon>Viridiplantae</taxon>
        <taxon>Streptophyta</taxon>
        <taxon>Embryophyta</taxon>
        <taxon>Tracheophyta</taxon>
        <taxon>Spermatophyta</taxon>
        <taxon>Magnoliopsida</taxon>
        <taxon>eudicotyledons</taxon>
        <taxon>Gunneridae</taxon>
        <taxon>Pentapetalae</taxon>
        <taxon>Caryophyllales</taxon>
        <taxon>Caryophyllaceae</taxon>
        <taxon>Caryophylleae</taxon>
        <taxon>Saponaria</taxon>
    </lineage>
</organism>
<gene>
    <name evidence="2" type="ORF">RND81_10G069700</name>
</gene>
<accession>A0AAW1HYW2</accession>
<reference evidence="2" key="1">
    <citation type="submission" date="2024-03" db="EMBL/GenBank/DDBJ databases">
        <title>WGS assembly of Saponaria officinalis var. Norfolk2.</title>
        <authorList>
            <person name="Jenkins J."/>
            <person name="Shu S."/>
            <person name="Grimwood J."/>
            <person name="Barry K."/>
            <person name="Goodstein D."/>
            <person name="Schmutz J."/>
            <person name="Leebens-Mack J."/>
            <person name="Osbourn A."/>
        </authorList>
    </citation>
    <scope>NUCLEOTIDE SEQUENCE [LARGE SCALE GENOMIC DNA]</scope>
    <source>
        <strain evidence="2">JIC</strain>
    </source>
</reference>
<proteinExistence type="predicted"/>
<dbReference type="InterPro" id="IPR036691">
    <property type="entry name" value="Endo/exonu/phosph_ase_sf"/>
</dbReference>
<dbReference type="PANTHER" id="PTHR35218:SF9">
    <property type="entry name" value="ENDONUCLEASE_EXONUCLEASE_PHOSPHATASE DOMAIN-CONTAINING PROTEIN"/>
    <property type="match status" value="1"/>
</dbReference>
<dbReference type="InterPro" id="IPR005135">
    <property type="entry name" value="Endo/exonuclease/phosphatase"/>
</dbReference>
<sequence>MSIMSLNCRGLGKTSPVNGLRDLLRREAPAVVFLCETKLHRRELDKVKEKLEGYRGLAVDSAGRSGGLALLWRKEITCELRSMAQHHMDFTVHIGDKPWRFTGFYRWPEVHNHRLSWELLRLLATQSNDPWMCMGDFNEIIFSTEILGGDRSQRQMSDFREAVDDCGLRDMPLIGYGYTYDNGQAEADNLQSRLDRAFGSEAWYDIFPNAKLINMDREWSDHSPIKIILEGGGGYRLRKERLFRFEQVWVGEEGCEDVIREAGDRGGSIQRCIKLCAEGLGKWKGNSFGWIFKELQKKRKRLRRLTEGSRSVQHVRERKKLLVEISQLVKQEEMFWRQRSRALWLRDGDENTKFFHRKATQRQKKKPY</sequence>
<dbReference type="Pfam" id="PF03372">
    <property type="entry name" value="Exo_endo_phos"/>
    <property type="match status" value="1"/>
</dbReference>
<dbReference type="SUPFAM" id="SSF56219">
    <property type="entry name" value="DNase I-like"/>
    <property type="match status" value="1"/>
</dbReference>